<dbReference type="AlphaFoldDB" id="A0A1J5RSX4"/>
<dbReference type="InterPro" id="IPR013325">
    <property type="entry name" value="RNA_pol_sigma_r2"/>
</dbReference>
<feature type="domain" description="RNA polymerase sigma factor 70 region 4 type 2" evidence="9">
    <location>
        <begin position="135"/>
        <end position="186"/>
    </location>
</feature>
<evidence type="ECO:0000259" key="8">
    <source>
        <dbReference type="Pfam" id="PF04542"/>
    </source>
</evidence>
<dbReference type="InterPro" id="IPR007627">
    <property type="entry name" value="RNA_pol_sigma70_r2"/>
</dbReference>
<gene>
    <name evidence="10" type="primary">sigW_5</name>
    <name evidence="10" type="ORF">GALL_191440</name>
</gene>
<dbReference type="PROSITE" id="PS01063">
    <property type="entry name" value="SIGMA70_ECF"/>
    <property type="match status" value="1"/>
</dbReference>
<evidence type="ECO:0000256" key="3">
    <source>
        <dbReference type="ARBA" id="ARBA00023082"/>
    </source>
</evidence>
<keyword evidence="7" id="KW-0812">Transmembrane</keyword>
<dbReference type="InterPro" id="IPR000838">
    <property type="entry name" value="RNA_pol_sigma70_ECF_CS"/>
</dbReference>
<dbReference type="Pfam" id="PF04542">
    <property type="entry name" value="Sigma70_r2"/>
    <property type="match status" value="1"/>
</dbReference>
<reference evidence="10" key="1">
    <citation type="submission" date="2016-10" db="EMBL/GenBank/DDBJ databases">
        <title>Sequence of Gallionella enrichment culture.</title>
        <authorList>
            <person name="Poehlein A."/>
            <person name="Muehling M."/>
            <person name="Daniel R."/>
        </authorList>
    </citation>
    <scope>NUCLEOTIDE SEQUENCE</scope>
</reference>
<evidence type="ECO:0000259" key="9">
    <source>
        <dbReference type="Pfam" id="PF08281"/>
    </source>
</evidence>
<dbReference type="InterPro" id="IPR014284">
    <property type="entry name" value="RNA_pol_sigma-70_dom"/>
</dbReference>
<feature type="transmembrane region" description="Helical" evidence="7">
    <location>
        <begin position="213"/>
        <end position="234"/>
    </location>
</feature>
<evidence type="ECO:0000256" key="7">
    <source>
        <dbReference type="SAM" id="Phobius"/>
    </source>
</evidence>
<dbReference type="SUPFAM" id="SSF88946">
    <property type="entry name" value="Sigma2 domain of RNA polymerase sigma factors"/>
    <property type="match status" value="1"/>
</dbReference>
<dbReference type="GO" id="GO:0016987">
    <property type="term" value="F:sigma factor activity"/>
    <property type="evidence" value="ECO:0007669"/>
    <property type="project" value="UniProtKB-KW"/>
</dbReference>
<dbReference type="Gene3D" id="1.10.10.10">
    <property type="entry name" value="Winged helix-like DNA-binding domain superfamily/Winged helix DNA-binding domain"/>
    <property type="match status" value="1"/>
</dbReference>
<dbReference type="PANTHER" id="PTHR43133">
    <property type="entry name" value="RNA POLYMERASE ECF-TYPE SIGMA FACTO"/>
    <property type="match status" value="1"/>
</dbReference>
<evidence type="ECO:0000256" key="6">
    <source>
        <dbReference type="SAM" id="MobiDB-lite"/>
    </source>
</evidence>
<feature type="domain" description="RNA polymerase sigma-70 region 2" evidence="8">
    <location>
        <begin position="34"/>
        <end position="101"/>
    </location>
</feature>
<feature type="region of interest" description="Disordered" evidence="6">
    <location>
        <begin position="98"/>
        <end position="127"/>
    </location>
</feature>
<evidence type="ECO:0000313" key="10">
    <source>
        <dbReference type="EMBL" id="OIQ98778.1"/>
    </source>
</evidence>
<dbReference type="Pfam" id="PF08281">
    <property type="entry name" value="Sigma70_r4_2"/>
    <property type="match status" value="1"/>
</dbReference>
<organism evidence="10">
    <name type="scientific">mine drainage metagenome</name>
    <dbReference type="NCBI Taxonomy" id="410659"/>
    <lineage>
        <taxon>unclassified sequences</taxon>
        <taxon>metagenomes</taxon>
        <taxon>ecological metagenomes</taxon>
    </lineage>
</organism>
<protein>
    <submittedName>
        <fullName evidence="10">ECF RNA polymerase sigma factor SigW</fullName>
    </submittedName>
</protein>
<feature type="transmembrane region" description="Helical" evidence="7">
    <location>
        <begin position="393"/>
        <end position="413"/>
    </location>
</feature>
<evidence type="ECO:0000256" key="5">
    <source>
        <dbReference type="ARBA" id="ARBA00023163"/>
    </source>
</evidence>
<dbReference type="SUPFAM" id="SSF88659">
    <property type="entry name" value="Sigma3 and sigma4 domains of RNA polymerase sigma factors"/>
    <property type="match status" value="1"/>
</dbReference>
<name>A0A1J5RSX4_9ZZZZ</name>
<dbReference type="PANTHER" id="PTHR43133:SF51">
    <property type="entry name" value="RNA POLYMERASE SIGMA FACTOR"/>
    <property type="match status" value="1"/>
</dbReference>
<feature type="transmembrane region" description="Helical" evidence="7">
    <location>
        <begin position="282"/>
        <end position="302"/>
    </location>
</feature>
<dbReference type="EMBL" id="MLJW01000114">
    <property type="protein sequence ID" value="OIQ98778.1"/>
    <property type="molecule type" value="Genomic_DNA"/>
</dbReference>
<dbReference type="CDD" id="cd06171">
    <property type="entry name" value="Sigma70_r4"/>
    <property type="match status" value="1"/>
</dbReference>
<keyword evidence="3" id="KW-0731">Sigma factor</keyword>
<comment type="similarity">
    <text evidence="1">Belongs to the sigma-70 factor family. ECF subfamily.</text>
</comment>
<evidence type="ECO:0000256" key="4">
    <source>
        <dbReference type="ARBA" id="ARBA00023125"/>
    </source>
</evidence>
<proteinExistence type="inferred from homology"/>
<feature type="transmembrane region" description="Helical" evidence="7">
    <location>
        <begin position="368"/>
        <end position="387"/>
    </location>
</feature>
<dbReference type="NCBIfam" id="TIGR02937">
    <property type="entry name" value="sigma70-ECF"/>
    <property type="match status" value="1"/>
</dbReference>
<accession>A0A1J5RSX4</accession>
<dbReference type="InterPro" id="IPR036388">
    <property type="entry name" value="WH-like_DNA-bd_sf"/>
</dbReference>
<keyword evidence="4" id="KW-0238">DNA-binding</keyword>
<keyword evidence="7" id="KW-0472">Membrane</keyword>
<dbReference type="GO" id="GO:0003677">
    <property type="term" value="F:DNA binding"/>
    <property type="evidence" value="ECO:0007669"/>
    <property type="project" value="UniProtKB-KW"/>
</dbReference>
<dbReference type="InterPro" id="IPR039425">
    <property type="entry name" value="RNA_pol_sigma-70-like"/>
</dbReference>
<evidence type="ECO:0000256" key="2">
    <source>
        <dbReference type="ARBA" id="ARBA00023015"/>
    </source>
</evidence>
<feature type="transmembrane region" description="Helical" evidence="7">
    <location>
        <begin position="314"/>
        <end position="338"/>
    </location>
</feature>
<sequence length="493" mass="54167">MREMTTLSLSTTECDDTELVEKSLAGDREAFGQIVTRYHSLVCALAYSATGSRARSEDLAQDAFVEAWGKLRDLRDPSRLCSWLCGITRNMIHGERRRLGRQPAHGATPLADSLELPSADPQPTAQAISNEEMGILWREVGRLPEIYREPLVLYYRDHKSVKHVAEALNLSPEAVMQRLSRGRQQLQERMLEFIESALLRSNPGPQFMHGVQAALPLLGITGPAIALGAAKGGVAAKTGLLGFLTVWIAPMLGFFAAIGMSWSEVTQASTKQERSFVVRWTIVLWLCVGLFLVAMPCVSSLVRLKGLDRRGDWLATAPMVALWFVFAMVSVSLIVFLIRGKTALRRQLIAEGFVKPSPTPPASLGKRIAVTAGFLTAVFWSLIFLAWQSGDRAVSLGITGVVFLLGAAPFLLMRHRPASMDETKAGNLYVSFCGLVFLAILNWRLDVWLAPIHHVDLGTMRQLLPMGIIHGLSCAAIAWTAALVFVTRPIDKP</sequence>
<feature type="transmembrane region" description="Helical" evidence="7">
    <location>
        <begin position="463"/>
        <end position="486"/>
    </location>
</feature>
<dbReference type="InterPro" id="IPR013324">
    <property type="entry name" value="RNA_pol_sigma_r3/r4-like"/>
</dbReference>
<feature type="transmembrane region" description="Helical" evidence="7">
    <location>
        <begin position="240"/>
        <end position="262"/>
    </location>
</feature>
<evidence type="ECO:0000256" key="1">
    <source>
        <dbReference type="ARBA" id="ARBA00010641"/>
    </source>
</evidence>
<comment type="caution">
    <text evidence="10">The sequence shown here is derived from an EMBL/GenBank/DDBJ whole genome shotgun (WGS) entry which is preliminary data.</text>
</comment>
<dbReference type="GO" id="GO:0006352">
    <property type="term" value="P:DNA-templated transcription initiation"/>
    <property type="evidence" value="ECO:0007669"/>
    <property type="project" value="InterPro"/>
</dbReference>
<dbReference type="InterPro" id="IPR013249">
    <property type="entry name" value="RNA_pol_sigma70_r4_t2"/>
</dbReference>
<dbReference type="Gene3D" id="1.10.1740.10">
    <property type="match status" value="1"/>
</dbReference>
<feature type="transmembrane region" description="Helical" evidence="7">
    <location>
        <begin position="425"/>
        <end position="443"/>
    </location>
</feature>
<keyword evidence="2" id="KW-0805">Transcription regulation</keyword>
<keyword evidence="5" id="KW-0804">Transcription</keyword>
<keyword evidence="7" id="KW-1133">Transmembrane helix</keyword>